<dbReference type="SUPFAM" id="SSF82649">
    <property type="entry name" value="SufE/NifU"/>
    <property type="match status" value="1"/>
</dbReference>
<keyword evidence="9" id="KW-0808">Transferase</keyword>
<dbReference type="SUPFAM" id="SSF55681">
    <property type="entry name" value="Class II aaRS and biotin synthetases"/>
    <property type="match status" value="1"/>
</dbReference>
<dbReference type="RefSeq" id="WP_026391146.1">
    <property type="nucleotide sequence ID" value="NZ_LR215048.1"/>
</dbReference>
<dbReference type="GO" id="GO:0016979">
    <property type="term" value="F:lipoate-protein ligase activity"/>
    <property type="evidence" value="ECO:0007669"/>
    <property type="project" value="UniProtKB-EC"/>
</dbReference>
<evidence type="ECO:0000256" key="1">
    <source>
        <dbReference type="ARBA" id="ARBA00005085"/>
    </source>
</evidence>
<dbReference type="PANTHER" id="PTHR12561">
    <property type="entry name" value="LIPOATE-PROTEIN LIGASE"/>
    <property type="match status" value="1"/>
</dbReference>
<dbReference type="CDD" id="cd16443">
    <property type="entry name" value="LplA"/>
    <property type="match status" value="1"/>
</dbReference>
<evidence type="ECO:0000256" key="6">
    <source>
        <dbReference type="ARBA" id="ARBA00022840"/>
    </source>
</evidence>
<feature type="domain" description="BPL/LPL catalytic" evidence="8">
    <location>
        <begin position="28"/>
        <end position="213"/>
    </location>
</feature>
<dbReference type="GO" id="GO:0009249">
    <property type="term" value="P:protein lipoylation"/>
    <property type="evidence" value="ECO:0007669"/>
    <property type="project" value="InterPro"/>
</dbReference>
<evidence type="ECO:0000256" key="7">
    <source>
        <dbReference type="ARBA" id="ARBA00048037"/>
    </source>
</evidence>
<dbReference type="UniPathway" id="UPA00537">
    <property type="reaction ID" value="UER00594"/>
</dbReference>
<dbReference type="Pfam" id="PF21948">
    <property type="entry name" value="LplA-B_cat"/>
    <property type="match status" value="1"/>
</dbReference>
<comment type="pathway">
    <text evidence="2">Protein modification; protein lipoylation via exogenous pathway; protein N(6)-(lipoyl)lysine from lipoate: step 1/2.</text>
</comment>
<gene>
    <name evidence="9" type="primary">lplA</name>
    <name evidence="9" type="ORF">NCTC10138_01285</name>
</gene>
<dbReference type="PROSITE" id="PS51733">
    <property type="entry name" value="BPL_LPL_CATALYTIC"/>
    <property type="match status" value="1"/>
</dbReference>
<dbReference type="InterPro" id="IPR019491">
    <property type="entry name" value="Lipoate_protein_ligase_C"/>
</dbReference>
<dbReference type="OrthoDB" id="9788148at2"/>
<keyword evidence="5" id="KW-0547">Nucleotide-binding</keyword>
<keyword evidence="9" id="KW-0548">Nucleotidyltransferase</keyword>
<dbReference type="InterPro" id="IPR045864">
    <property type="entry name" value="aa-tRNA-synth_II/BPL/LPL"/>
</dbReference>
<evidence type="ECO:0000256" key="2">
    <source>
        <dbReference type="ARBA" id="ARBA00005124"/>
    </source>
</evidence>
<keyword evidence="10" id="KW-1185">Reference proteome</keyword>
<dbReference type="GO" id="GO:0005524">
    <property type="term" value="F:ATP binding"/>
    <property type="evidence" value="ECO:0007669"/>
    <property type="project" value="UniProtKB-KW"/>
</dbReference>
<evidence type="ECO:0000313" key="10">
    <source>
        <dbReference type="Proteomes" id="UP000289841"/>
    </source>
</evidence>
<dbReference type="KEGG" id="aaxa:NCTC10138_01285"/>
<evidence type="ECO:0000259" key="8">
    <source>
        <dbReference type="PROSITE" id="PS51733"/>
    </source>
</evidence>
<keyword evidence="6" id="KW-0067">ATP-binding</keyword>
<dbReference type="Proteomes" id="UP000289841">
    <property type="component" value="Chromosome"/>
</dbReference>
<dbReference type="InterPro" id="IPR004143">
    <property type="entry name" value="BPL_LPL_catalytic"/>
</dbReference>
<dbReference type="AlphaFoldDB" id="A0A449BEN6"/>
<name>A0A449BEN6_HAPAX</name>
<dbReference type="Gene3D" id="3.30.390.50">
    <property type="entry name" value="CO dehydrogenase flavoprotein, C-terminal domain"/>
    <property type="match status" value="1"/>
</dbReference>
<organism evidence="9 10">
    <name type="scientific">Haploplasma axanthum</name>
    <name type="common">Acholeplasma axanthum</name>
    <dbReference type="NCBI Taxonomy" id="29552"/>
    <lineage>
        <taxon>Bacteria</taxon>
        <taxon>Bacillati</taxon>
        <taxon>Mycoplasmatota</taxon>
        <taxon>Mollicutes</taxon>
        <taxon>Acholeplasmatales</taxon>
        <taxon>Acholeplasmataceae</taxon>
        <taxon>Haploplasma</taxon>
    </lineage>
</organism>
<sequence>MILVKHNNEGNLKPYFYWALEEYILKNVLKDDEAYFFTWKIKGVVIGKNQVLENEVNLDYLKSNGIEVFRRPTGGGAVYADENNTMYTMITKKTNNFSFKPYLELVIEAIKKLGLEITFSGRNDLLYEGKKISGVAFLQNKYGVLIHGTFMYDVDVETMIRTITPNNEKLISKGIDSVRSRVANLKPHLNGLSENELIRHLEKEITTKEYILSADEISIINEMSKKYESDDWRYRIQPAYTKKLTKKIAGGLFDIQLDLNHGIIEKIKINGDFFDLLPIEILEKALTNIPYKKEDIISAIDKVNVEQIILDIKKSEIIDLLVSGIV</sequence>
<dbReference type="EC" id="6.3.1.20" evidence="3"/>
<dbReference type="PANTHER" id="PTHR12561:SF3">
    <property type="entry name" value="LIPOYLTRANSFERASE 1, MITOCHONDRIAL"/>
    <property type="match status" value="1"/>
</dbReference>
<evidence type="ECO:0000256" key="3">
    <source>
        <dbReference type="ARBA" id="ARBA00012367"/>
    </source>
</evidence>
<comment type="catalytic activity">
    <reaction evidence="7">
        <text>L-lysyl-[lipoyl-carrier protein] + (R)-lipoate + ATP = N(6)-[(R)-lipoyl]-L-lysyl-[lipoyl-carrier protein] + AMP + diphosphate + H(+)</text>
        <dbReference type="Rhea" id="RHEA:49288"/>
        <dbReference type="Rhea" id="RHEA-COMP:10500"/>
        <dbReference type="Rhea" id="RHEA-COMP:10502"/>
        <dbReference type="ChEBI" id="CHEBI:15378"/>
        <dbReference type="ChEBI" id="CHEBI:29969"/>
        <dbReference type="ChEBI" id="CHEBI:30616"/>
        <dbReference type="ChEBI" id="CHEBI:33019"/>
        <dbReference type="ChEBI" id="CHEBI:83088"/>
        <dbReference type="ChEBI" id="CHEBI:83099"/>
        <dbReference type="ChEBI" id="CHEBI:456215"/>
        <dbReference type="EC" id="6.3.1.20"/>
    </reaction>
</comment>
<comment type="pathway">
    <text evidence="1">Protein modification; protein lipoylation via exogenous pathway; protein N(6)-(lipoyl)lysine from lipoate: step 2/2.</text>
</comment>
<evidence type="ECO:0000256" key="4">
    <source>
        <dbReference type="ARBA" id="ARBA00022598"/>
    </source>
</evidence>
<dbReference type="Gene3D" id="3.30.930.10">
    <property type="entry name" value="Bira Bifunctional Protein, Domain 2"/>
    <property type="match status" value="1"/>
</dbReference>
<dbReference type="InterPro" id="IPR004562">
    <property type="entry name" value="LipoylTrfase_LipoateP_Ligase"/>
</dbReference>
<dbReference type="Pfam" id="PF10437">
    <property type="entry name" value="Lip_prot_lig_C"/>
    <property type="match status" value="1"/>
</dbReference>
<dbReference type="GO" id="GO:0005737">
    <property type="term" value="C:cytoplasm"/>
    <property type="evidence" value="ECO:0007669"/>
    <property type="project" value="TreeGrafter"/>
</dbReference>
<keyword evidence="4 9" id="KW-0436">Ligase</keyword>
<accession>A0A449BEN6</accession>
<dbReference type="STRING" id="1278311.GCA_000428705_00276"/>
<proteinExistence type="predicted"/>
<protein>
    <recommendedName>
        <fullName evidence="3">lipoate--protein ligase</fullName>
        <ecNumber evidence="3">6.3.1.20</ecNumber>
    </recommendedName>
</protein>
<dbReference type="EMBL" id="LR215048">
    <property type="protein sequence ID" value="VEU80897.1"/>
    <property type="molecule type" value="Genomic_DNA"/>
</dbReference>
<dbReference type="GO" id="GO:0017118">
    <property type="term" value="F:lipoyltransferase activity"/>
    <property type="evidence" value="ECO:0007669"/>
    <property type="project" value="TreeGrafter"/>
</dbReference>
<evidence type="ECO:0000256" key="5">
    <source>
        <dbReference type="ARBA" id="ARBA00022741"/>
    </source>
</evidence>
<evidence type="ECO:0000313" key="9">
    <source>
        <dbReference type="EMBL" id="VEU80897.1"/>
    </source>
</evidence>
<dbReference type="NCBIfam" id="TIGR00545">
    <property type="entry name" value="lipoyltrans"/>
    <property type="match status" value="1"/>
</dbReference>
<reference evidence="9 10" key="1">
    <citation type="submission" date="2019-01" db="EMBL/GenBank/DDBJ databases">
        <authorList>
            <consortium name="Pathogen Informatics"/>
        </authorList>
    </citation>
    <scope>NUCLEOTIDE SEQUENCE [LARGE SCALE GENOMIC DNA]</scope>
    <source>
        <strain evidence="9 10">NCTC10138</strain>
    </source>
</reference>